<accession>R2QB06</accession>
<evidence type="ECO:0000313" key="2">
    <source>
        <dbReference type="EMBL" id="EOT61749.1"/>
    </source>
</evidence>
<reference evidence="1 3" key="1">
    <citation type="submission" date="2013-02" db="EMBL/GenBank/DDBJ databases">
        <title>The Genome Sequence of Enterococcus haemoperoxidus BAA-382.</title>
        <authorList>
            <consortium name="The Broad Institute Genome Sequencing Platform"/>
            <consortium name="The Broad Institute Genome Sequencing Center for Infectious Disease"/>
            <person name="Earl A.M."/>
            <person name="Gilmore M.S."/>
            <person name="Lebreton F."/>
            <person name="Walker B."/>
            <person name="Young S.K."/>
            <person name="Zeng Q."/>
            <person name="Gargeya S."/>
            <person name="Fitzgerald M."/>
            <person name="Haas B."/>
            <person name="Abouelleil A."/>
            <person name="Alvarado L."/>
            <person name="Arachchi H.M."/>
            <person name="Berlin A.M."/>
            <person name="Chapman S.B."/>
            <person name="Dewar J."/>
            <person name="Goldberg J."/>
            <person name="Griggs A."/>
            <person name="Gujja S."/>
            <person name="Hansen M."/>
            <person name="Howarth C."/>
            <person name="Imamovic A."/>
            <person name="Larimer J."/>
            <person name="McCowan C."/>
            <person name="Murphy C."/>
            <person name="Neiman D."/>
            <person name="Pearson M."/>
            <person name="Priest M."/>
            <person name="Roberts A."/>
            <person name="Saif S."/>
            <person name="Shea T."/>
            <person name="Sisk P."/>
            <person name="Sykes S."/>
            <person name="Wortman J."/>
            <person name="Nusbaum C."/>
            <person name="Birren B."/>
        </authorList>
    </citation>
    <scope>NUCLEOTIDE SEQUENCE [LARGE SCALE GENOMIC DNA]</scope>
    <source>
        <strain evidence="1 3">ATCC BAA-382</strain>
    </source>
</reference>
<sequence length="68" mass="7833">MFSSKERSIKGSKIKNELPISVDLTREKIIEVTDTVSENKELKGQWKETIDSLLKNATEQVEQIEKIK</sequence>
<evidence type="ECO:0000313" key="1">
    <source>
        <dbReference type="EMBL" id="EOH92383.1"/>
    </source>
</evidence>
<name>R2QB06_9ENTE</name>
<reference evidence="2 4" key="2">
    <citation type="submission" date="2013-03" db="EMBL/GenBank/DDBJ databases">
        <title>The Genome Sequence of Enterococcus haemoperoxidus BAA-382 (PacBio/Illumina hybrid assembly).</title>
        <authorList>
            <consortium name="The Broad Institute Genomics Platform"/>
            <consortium name="The Broad Institute Genome Sequencing Center for Infectious Disease"/>
            <person name="Earl A."/>
            <person name="Russ C."/>
            <person name="Gilmore M."/>
            <person name="Surin D."/>
            <person name="Walker B."/>
            <person name="Young S."/>
            <person name="Zeng Q."/>
            <person name="Gargeya S."/>
            <person name="Fitzgerald M."/>
            <person name="Haas B."/>
            <person name="Abouelleil A."/>
            <person name="Allen A.W."/>
            <person name="Alvarado L."/>
            <person name="Arachchi H.M."/>
            <person name="Berlin A.M."/>
            <person name="Chapman S.B."/>
            <person name="Gainer-Dewar J."/>
            <person name="Goldberg J."/>
            <person name="Griggs A."/>
            <person name="Gujja S."/>
            <person name="Hansen M."/>
            <person name="Howarth C."/>
            <person name="Imamovic A."/>
            <person name="Ireland A."/>
            <person name="Larimer J."/>
            <person name="McCowan C."/>
            <person name="Murphy C."/>
            <person name="Pearson M."/>
            <person name="Poon T.W."/>
            <person name="Priest M."/>
            <person name="Roberts A."/>
            <person name="Saif S."/>
            <person name="Shea T."/>
            <person name="Sisk P."/>
            <person name="Sykes S."/>
            <person name="Wortman J."/>
            <person name="Nusbaum C."/>
            <person name="Birren B."/>
        </authorList>
    </citation>
    <scope>NUCLEOTIDE SEQUENCE [LARGE SCALE GENOMIC DNA]</scope>
    <source>
        <strain evidence="2 4">ATCC BAA-382</strain>
    </source>
</reference>
<comment type="caution">
    <text evidence="1">The sequence shown here is derived from an EMBL/GenBank/DDBJ whole genome shotgun (WGS) entry which is preliminary data.</text>
</comment>
<protein>
    <submittedName>
        <fullName evidence="1">Uncharacterized protein</fullName>
    </submittedName>
</protein>
<evidence type="ECO:0000313" key="3">
    <source>
        <dbReference type="Proteomes" id="UP000013858"/>
    </source>
</evidence>
<dbReference type="AlphaFoldDB" id="R2QB06"/>
<organism evidence="1 3">
    <name type="scientific">Enterococcus haemoperoxidus ATCC BAA-382</name>
    <dbReference type="NCBI Taxonomy" id="1158608"/>
    <lineage>
        <taxon>Bacteria</taxon>
        <taxon>Bacillati</taxon>
        <taxon>Bacillota</taxon>
        <taxon>Bacilli</taxon>
        <taxon>Lactobacillales</taxon>
        <taxon>Enterococcaceae</taxon>
        <taxon>Enterococcus</taxon>
    </lineage>
</organism>
<dbReference type="EMBL" id="AJAR01000030">
    <property type="protein sequence ID" value="EOH92383.1"/>
    <property type="molecule type" value="Genomic_DNA"/>
</dbReference>
<keyword evidence="4" id="KW-1185">Reference proteome</keyword>
<dbReference type="PATRIC" id="fig|1158608.3.peg.2983"/>
<dbReference type="EMBL" id="ASVY01000002">
    <property type="protein sequence ID" value="EOT61749.1"/>
    <property type="molecule type" value="Genomic_DNA"/>
</dbReference>
<proteinExistence type="predicted"/>
<evidence type="ECO:0000313" key="4">
    <source>
        <dbReference type="Proteomes" id="UP000014197"/>
    </source>
</evidence>
<dbReference type="Proteomes" id="UP000014197">
    <property type="component" value="Unassembled WGS sequence"/>
</dbReference>
<dbReference type="Proteomes" id="UP000013858">
    <property type="component" value="Unassembled WGS sequence"/>
</dbReference>
<dbReference type="RefSeq" id="WP_010763204.1">
    <property type="nucleotide sequence ID" value="NZ_KB946316.1"/>
</dbReference>
<gene>
    <name evidence="2" type="ORF">I583_00731</name>
    <name evidence="1" type="ORF">UAW_03048</name>
</gene>